<dbReference type="EMBL" id="JELX01002793">
    <property type="protein sequence ID" value="KYF54266.1"/>
    <property type="molecule type" value="Genomic_DNA"/>
</dbReference>
<evidence type="ECO:0008006" key="3">
    <source>
        <dbReference type="Google" id="ProtNLM"/>
    </source>
</evidence>
<dbReference type="PANTHER" id="PTHR43657:SF1">
    <property type="entry name" value="ALTERED INHERITANCE OF MITOCHONDRIA PROTEIN 24, MITOCHONDRIAL"/>
    <property type="match status" value="1"/>
</dbReference>
<dbReference type="Gene3D" id="3.60.160.10">
    <property type="entry name" value="Mitochondrial biogenesis AIM24"/>
    <property type="match status" value="1"/>
</dbReference>
<reference evidence="1 2" key="1">
    <citation type="submission" date="2014-02" db="EMBL/GenBank/DDBJ databases">
        <title>The small core and large imbalanced accessory genome model reveals a collaborative survival strategy of Sorangium cellulosum strains in nature.</title>
        <authorList>
            <person name="Han K."/>
            <person name="Peng R."/>
            <person name="Blom J."/>
            <person name="Li Y.-Z."/>
        </authorList>
    </citation>
    <scope>NUCLEOTIDE SEQUENCE [LARGE SCALE GENOMIC DNA]</scope>
    <source>
        <strain evidence="1 2">So0157-18</strain>
    </source>
</reference>
<organism evidence="1 2">
    <name type="scientific">Sorangium cellulosum</name>
    <name type="common">Polyangium cellulosum</name>
    <dbReference type="NCBI Taxonomy" id="56"/>
    <lineage>
        <taxon>Bacteria</taxon>
        <taxon>Pseudomonadati</taxon>
        <taxon>Myxococcota</taxon>
        <taxon>Polyangia</taxon>
        <taxon>Polyangiales</taxon>
        <taxon>Polyangiaceae</taxon>
        <taxon>Sorangium</taxon>
    </lineage>
</organism>
<gene>
    <name evidence="1" type="ORF">BE04_30670</name>
</gene>
<protein>
    <recommendedName>
        <fullName evidence="3">TIGR00266 family protein</fullName>
    </recommendedName>
</protein>
<dbReference type="AlphaFoldDB" id="A0A150PF16"/>
<dbReference type="Pfam" id="PF01987">
    <property type="entry name" value="AIM24"/>
    <property type="match status" value="1"/>
</dbReference>
<dbReference type="PANTHER" id="PTHR43657">
    <property type="entry name" value="TRYPTOPHAN RNA-BINDING ATTENUATOR PROTEIN-LIKE PROTEIN"/>
    <property type="match status" value="1"/>
</dbReference>
<dbReference type="InterPro" id="IPR002838">
    <property type="entry name" value="AIM24"/>
</dbReference>
<accession>A0A150PF16</accession>
<sequence length="231" mass="24210">MQHRTKHEPSSALLEVSLDPGEALLAEAGAMVARSPRLRTVVRLNAGRGAGLFGRLKALVVALLRKLAGGETFFVDHIEAPEGGWVWLAPPLSGRVKHVPLRGETMLFSAGAYLASAGDIDVKVRWGGLRAVLAREGVFFIEASGVGDLWITSYGAIEELPCDGSLIVDGGHLVGFDASLALKIRSPGGGLMGLMVSGEGVVCEFTGRGRVLIQSRSAGALVGWLAPLLPP</sequence>
<dbReference type="SUPFAM" id="SSF51219">
    <property type="entry name" value="TRAP-like"/>
    <property type="match status" value="1"/>
</dbReference>
<evidence type="ECO:0000313" key="2">
    <source>
        <dbReference type="Proteomes" id="UP000075604"/>
    </source>
</evidence>
<dbReference type="InterPro" id="IPR036983">
    <property type="entry name" value="AIM24_sf"/>
</dbReference>
<name>A0A150PF16_SORCE</name>
<proteinExistence type="predicted"/>
<dbReference type="Proteomes" id="UP000075604">
    <property type="component" value="Unassembled WGS sequence"/>
</dbReference>
<dbReference type="InterPro" id="IPR016031">
    <property type="entry name" value="Trp_RNA-bd_attenuator-like_dom"/>
</dbReference>
<comment type="caution">
    <text evidence="1">The sequence shown here is derived from an EMBL/GenBank/DDBJ whole genome shotgun (WGS) entry which is preliminary data.</text>
</comment>
<evidence type="ECO:0000313" key="1">
    <source>
        <dbReference type="EMBL" id="KYF54266.1"/>
    </source>
</evidence>
<dbReference type="NCBIfam" id="TIGR00266">
    <property type="entry name" value="TIGR00266 family protein"/>
    <property type="match status" value="1"/>
</dbReference>